<feature type="non-terminal residue" evidence="6">
    <location>
        <position position="1"/>
    </location>
</feature>
<dbReference type="SUPFAM" id="SSF57095">
    <property type="entry name" value="Scorpion toxin-like"/>
    <property type="match status" value="1"/>
</dbReference>
<evidence type="ECO:0000256" key="1">
    <source>
        <dbReference type="ARBA" id="ARBA00004613"/>
    </source>
</evidence>
<dbReference type="GO" id="GO:0005576">
    <property type="term" value="C:extracellular region"/>
    <property type="evidence" value="ECO:0007669"/>
    <property type="project" value="UniProtKB-SubCell"/>
</dbReference>
<dbReference type="EMBL" id="AB054742">
    <property type="protein sequence ID" value="BAC24076.1"/>
    <property type="molecule type" value="mRNA"/>
</dbReference>
<evidence type="ECO:0000256" key="5">
    <source>
        <dbReference type="ARBA" id="ARBA00023157"/>
    </source>
</evidence>
<evidence type="ECO:0000256" key="4">
    <source>
        <dbReference type="ARBA" id="ARBA00022729"/>
    </source>
</evidence>
<sequence>GQEVEANMIKKCPDPINLRGKCSESGGVVACAKSYNRKNPSGCSCIDYDEKGRCCL</sequence>
<dbReference type="InterPro" id="IPR036574">
    <property type="entry name" value="Scorpion_toxin-like_sf"/>
</dbReference>
<keyword evidence="4" id="KW-0732">Signal</keyword>
<comment type="similarity">
    <text evidence="2">Belongs to the DEFL family.</text>
</comment>
<comment type="subcellular location">
    <subcellularLocation>
        <location evidence="1">Secreted</location>
    </subcellularLocation>
</comment>
<accession>Q84KT9</accession>
<dbReference type="Pfam" id="PF06876">
    <property type="entry name" value="SCRL"/>
    <property type="match status" value="1"/>
</dbReference>
<dbReference type="AlphaFoldDB" id="Q84KT9"/>
<name>Q84KT9_BRAOL</name>
<keyword evidence="5" id="KW-1015">Disulfide bond</keyword>
<dbReference type="GO" id="GO:0007165">
    <property type="term" value="P:signal transduction"/>
    <property type="evidence" value="ECO:0007669"/>
    <property type="project" value="InterPro"/>
</dbReference>
<gene>
    <name evidence="6" type="primary">SP11-20</name>
</gene>
<dbReference type="InterPro" id="IPR010682">
    <property type="entry name" value="SCRL"/>
</dbReference>
<proteinExistence type="evidence at transcript level"/>
<evidence type="ECO:0000313" key="6">
    <source>
        <dbReference type="EMBL" id="BAC24076.1"/>
    </source>
</evidence>
<organism evidence="6">
    <name type="scientific">Brassica oleracea</name>
    <name type="common">Wild cabbage</name>
    <dbReference type="NCBI Taxonomy" id="3712"/>
    <lineage>
        <taxon>Eukaryota</taxon>
        <taxon>Viridiplantae</taxon>
        <taxon>Streptophyta</taxon>
        <taxon>Embryophyta</taxon>
        <taxon>Tracheophyta</taxon>
        <taxon>Spermatophyta</taxon>
        <taxon>Magnoliopsida</taxon>
        <taxon>eudicotyledons</taxon>
        <taxon>Gunneridae</taxon>
        <taxon>Pentapetalae</taxon>
        <taxon>rosids</taxon>
        <taxon>malvids</taxon>
        <taxon>Brassicales</taxon>
        <taxon>Brassicaceae</taxon>
        <taxon>Brassiceae</taxon>
        <taxon>Brassica</taxon>
    </lineage>
</organism>
<keyword evidence="3" id="KW-0964">Secreted</keyword>
<evidence type="ECO:0000256" key="3">
    <source>
        <dbReference type="ARBA" id="ARBA00022525"/>
    </source>
</evidence>
<reference evidence="6" key="1">
    <citation type="journal article" date="2002" name="Genetics">
        <title>Coevolution of the S-locus genes SRK, SLG and SP11/SCR in Brassica oleracea and B. rapa.</title>
        <authorList>
            <person name="Sato K."/>
            <person name="Nishio T."/>
            <person name="Kimura R."/>
            <person name="Kusaba M."/>
            <person name="Suzuki T."/>
            <person name="Hatakeyama K."/>
            <person name="Ockendon D.J."/>
            <person name="Satta Y."/>
        </authorList>
    </citation>
    <scope>NUCLEOTIDE SEQUENCE</scope>
</reference>
<protein>
    <submittedName>
        <fullName evidence="6">S-locus protein 11</fullName>
    </submittedName>
</protein>
<evidence type="ECO:0000256" key="2">
    <source>
        <dbReference type="ARBA" id="ARBA00006722"/>
    </source>
</evidence>